<evidence type="ECO:0000313" key="2">
    <source>
        <dbReference type="Proteomes" id="UP000620874"/>
    </source>
</evidence>
<dbReference type="PANTHER" id="PTHR37842:SF2">
    <property type="entry name" value="GYLCOSYL HYDROLASE 115 C-TERMINAL DOMAIN-CONTAINING PROTEIN"/>
    <property type="match status" value="1"/>
</dbReference>
<dbReference type="Proteomes" id="UP000620874">
    <property type="component" value="Unassembled WGS sequence"/>
</dbReference>
<accession>A0ABR8YBI8</accession>
<comment type="caution">
    <text evidence="1">The sequence shown here is derived from an EMBL/GenBank/DDBJ whole genome shotgun (WGS) entry which is preliminary data.</text>
</comment>
<proteinExistence type="predicted"/>
<dbReference type="PANTHER" id="PTHR37842">
    <property type="match status" value="1"/>
</dbReference>
<protein>
    <submittedName>
        <fullName evidence="1">Uncharacterized protein</fullName>
    </submittedName>
</protein>
<dbReference type="Gene3D" id="1.20.58.2150">
    <property type="match status" value="1"/>
</dbReference>
<dbReference type="RefSeq" id="WP_191764984.1">
    <property type="nucleotide sequence ID" value="NZ_JACSPP010000058.1"/>
</dbReference>
<gene>
    <name evidence="1" type="ORF">H9625_14240</name>
</gene>
<organism evidence="1 2">
    <name type="scientific">Phocaeicola intestinalis</name>
    <dbReference type="NCBI Taxonomy" id="2762212"/>
    <lineage>
        <taxon>Bacteria</taxon>
        <taxon>Pseudomonadati</taxon>
        <taxon>Bacteroidota</taxon>
        <taxon>Bacteroidia</taxon>
        <taxon>Bacteroidales</taxon>
        <taxon>Bacteroidaceae</taxon>
        <taxon>Phocaeicola</taxon>
    </lineage>
</organism>
<evidence type="ECO:0000313" key="1">
    <source>
        <dbReference type="EMBL" id="MBD8041580.1"/>
    </source>
</evidence>
<keyword evidence="2" id="KW-1185">Reference proteome</keyword>
<name>A0ABR8YBI8_9BACT</name>
<sequence length="169" mass="19300">MPSRYSRLLPADWQDAYFQLVYYPTVASAGIANIYTATTRNHLYAKQVRPLANLHAKQAEELFEKDKRLTCYYNDTLANGKWKNMMSDIHIGYTQWSMPKQALLPSLQQVTLQDTPSLGICPEGCEATDYTDKLALPLFDALLDQTYYIDLFNRGKGASISRQLRHKLG</sequence>
<dbReference type="EMBL" id="JACSPP010000058">
    <property type="protein sequence ID" value="MBD8041580.1"/>
    <property type="molecule type" value="Genomic_DNA"/>
</dbReference>
<reference evidence="1 2" key="1">
    <citation type="submission" date="2020-08" db="EMBL/GenBank/DDBJ databases">
        <title>A Genomic Blueprint of the Chicken Gut Microbiome.</title>
        <authorList>
            <person name="Gilroy R."/>
            <person name="Ravi A."/>
            <person name="Getino M."/>
            <person name="Pursley I."/>
            <person name="Horton D.L."/>
            <person name="Alikhan N.-F."/>
            <person name="Baker D."/>
            <person name="Gharbi K."/>
            <person name="Hall N."/>
            <person name="Watson M."/>
            <person name="Adriaenssens E.M."/>
            <person name="Foster-Nyarko E."/>
            <person name="Jarju S."/>
            <person name="Secka A."/>
            <person name="Antonio M."/>
            <person name="Oren A."/>
            <person name="Chaudhuri R."/>
            <person name="La Ragione R.M."/>
            <person name="Hildebrand F."/>
            <person name="Pallen M.J."/>
        </authorList>
    </citation>
    <scope>NUCLEOTIDE SEQUENCE [LARGE SCALE GENOMIC DNA]</scope>
    <source>
        <strain evidence="1 2">Sa1CVN1</strain>
    </source>
</reference>